<protein>
    <submittedName>
        <fullName evidence="1">Uncharacterized protein</fullName>
    </submittedName>
</protein>
<reference evidence="1" key="2">
    <citation type="journal article" date="2015" name="Data Brief">
        <title>Shoot transcriptome of the giant reed, Arundo donax.</title>
        <authorList>
            <person name="Barrero R.A."/>
            <person name="Guerrero F.D."/>
            <person name="Moolhuijzen P."/>
            <person name="Goolsby J.A."/>
            <person name="Tidwell J."/>
            <person name="Bellgard S.E."/>
            <person name="Bellgard M.I."/>
        </authorList>
    </citation>
    <scope>NUCLEOTIDE SEQUENCE</scope>
    <source>
        <tissue evidence="1">Shoot tissue taken approximately 20 cm above the soil surface</tissue>
    </source>
</reference>
<name>A0A0A9APC1_ARUDO</name>
<dbReference type="EMBL" id="GBRH01244914">
    <property type="protein sequence ID" value="JAD52981.1"/>
    <property type="molecule type" value="Transcribed_RNA"/>
</dbReference>
<reference evidence="1" key="1">
    <citation type="submission" date="2014-09" db="EMBL/GenBank/DDBJ databases">
        <authorList>
            <person name="Magalhaes I.L.F."/>
            <person name="Oliveira U."/>
            <person name="Santos F.R."/>
            <person name="Vidigal T.H.D.A."/>
            <person name="Brescovit A.D."/>
            <person name="Santos A.J."/>
        </authorList>
    </citation>
    <scope>NUCLEOTIDE SEQUENCE</scope>
    <source>
        <tissue evidence="1">Shoot tissue taken approximately 20 cm above the soil surface</tissue>
    </source>
</reference>
<evidence type="ECO:0000313" key="1">
    <source>
        <dbReference type="EMBL" id="JAD52981.1"/>
    </source>
</evidence>
<accession>A0A0A9APC1</accession>
<organism evidence="1">
    <name type="scientific">Arundo donax</name>
    <name type="common">Giant reed</name>
    <name type="synonym">Donax arundinaceus</name>
    <dbReference type="NCBI Taxonomy" id="35708"/>
    <lineage>
        <taxon>Eukaryota</taxon>
        <taxon>Viridiplantae</taxon>
        <taxon>Streptophyta</taxon>
        <taxon>Embryophyta</taxon>
        <taxon>Tracheophyta</taxon>
        <taxon>Spermatophyta</taxon>
        <taxon>Magnoliopsida</taxon>
        <taxon>Liliopsida</taxon>
        <taxon>Poales</taxon>
        <taxon>Poaceae</taxon>
        <taxon>PACMAD clade</taxon>
        <taxon>Arundinoideae</taxon>
        <taxon>Arundineae</taxon>
        <taxon>Arundo</taxon>
    </lineage>
</organism>
<dbReference type="AlphaFoldDB" id="A0A0A9APC1"/>
<sequence length="20" mass="2586">MVSSVWTKFDYFDYWCFETM</sequence>
<proteinExistence type="predicted"/>